<organism evidence="8 9">
    <name type="scientific">Opisthorchis viverrini</name>
    <name type="common">Southeast Asian liver fluke</name>
    <dbReference type="NCBI Taxonomy" id="6198"/>
    <lineage>
        <taxon>Eukaryota</taxon>
        <taxon>Metazoa</taxon>
        <taxon>Spiralia</taxon>
        <taxon>Lophotrochozoa</taxon>
        <taxon>Platyhelminthes</taxon>
        <taxon>Trematoda</taxon>
        <taxon>Digenea</taxon>
        <taxon>Opisthorchiida</taxon>
        <taxon>Opisthorchiata</taxon>
        <taxon>Opisthorchiidae</taxon>
        <taxon>Opisthorchis</taxon>
    </lineage>
</organism>
<protein>
    <submittedName>
        <fullName evidence="8">EF hand</fullName>
    </submittedName>
</protein>
<accession>A0A1S8WJA4</accession>
<dbReference type="SMART" id="SM00054">
    <property type="entry name" value="EFh"/>
    <property type="match status" value="2"/>
</dbReference>
<dbReference type="InterPro" id="IPR011992">
    <property type="entry name" value="EF-hand-dom_pair"/>
</dbReference>
<evidence type="ECO:0000256" key="3">
    <source>
        <dbReference type="ARBA" id="ARBA00022837"/>
    </source>
</evidence>
<dbReference type="CDD" id="cd00051">
    <property type="entry name" value="EFh"/>
    <property type="match status" value="1"/>
</dbReference>
<keyword evidence="9" id="KW-1185">Reference proteome</keyword>
<dbReference type="PANTHER" id="PTHR23049">
    <property type="entry name" value="MYOSIN REGULATORY LIGHT CHAIN 2"/>
    <property type="match status" value="1"/>
</dbReference>
<feature type="domain" description="EF-hand" evidence="7">
    <location>
        <begin position="262"/>
        <end position="297"/>
    </location>
</feature>
<keyword evidence="4" id="KW-0518">Myosin</keyword>
<sequence length="403" mass="45577">MGLADQISARAWGMRWDHNGVLFDEFFSQSRALQDINTSPLKSTTLHPHTTLSIHRCQFFPHTKIQGVITLRIDRVILHQKTRSATRRLLAPVGDRVLKRTNKKPDVLEGHKNVSLYPVIYLKPGYEGIGKCASTPVTCLPTRIYTPNHHAHNFFCLYYAVTVHGRSCSAYIVPSASYVRFIRRQTVRPWVTNKYASGLRTVICVANGPACDLTQAAGDDVYPETDVSLLCVTPAEEKKESGGGGKRAQRATSNVFGMFPQNQIQEFKEAFTLIDQNRDGFIDIEDLKDMYASLGRTPSDAELKEMLDESPGPLNFTMFINLFGEKLNGTDPEDALRNAFAMFDPGNKRYLEEEYIKDLLQNMGDNFSAEEIRQTWKEAPIKEGKLDYNEFVTLIKRGNQDQL</sequence>
<dbReference type="AlphaFoldDB" id="A0A1S8WJA4"/>
<keyword evidence="1" id="KW-0479">Metal-binding</keyword>
<evidence type="ECO:0000259" key="7">
    <source>
        <dbReference type="PROSITE" id="PS50222"/>
    </source>
</evidence>
<evidence type="ECO:0000256" key="1">
    <source>
        <dbReference type="ARBA" id="ARBA00022723"/>
    </source>
</evidence>
<dbReference type="PROSITE" id="PS50222">
    <property type="entry name" value="EF_HAND_2"/>
    <property type="match status" value="2"/>
</dbReference>
<evidence type="ECO:0000313" key="9">
    <source>
        <dbReference type="Proteomes" id="UP000243686"/>
    </source>
</evidence>
<dbReference type="Gene3D" id="1.10.238.10">
    <property type="entry name" value="EF-hand"/>
    <property type="match status" value="2"/>
</dbReference>
<dbReference type="EMBL" id="KV906577">
    <property type="protein sequence ID" value="OON14530.1"/>
    <property type="molecule type" value="Genomic_DNA"/>
</dbReference>
<dbReference type="GO" id="GO:0005509">
    <property type="term" value="F:calcium ion binding"/>
    <property type="evidence" value="ECO:0007669"/>
    <property type="project" value="InterPro"/>
</dbReference>
<evidence type="ECO:0000256" key="2">
    <source>
        <dbReference type="ARBA" id="ARBA00022737"/>
    </source>
</evidence>
<dbReference type="FunFam" id="1.10.238.10:FF:000007">
    <property type="entry name" value="Putative myosin regulatory light chain sqh"/>
    <property type="match status" value="1"/>
</dbReference>
<evidence type="ECO:0000256" key="6">
    <source>
        <dbReference type="ARBA" id="ARBA00023179"/>
    </source>
</evidence>
<dbReference type="GO" id="GO:0016459">
    <property type="term" value="C:myosin complex"/>
    <property type="evidence" value="ECO:0007669"/>
    <property type="project" value="UniProtKB-KW"/>
</dbReference>
<dbReference type="InterPro" id="IPR050403">
    <property type="entry name" value="Myosin_RLC"/>
</dbReference>
<dbReference type="Proteomes" id="UP000243686">
    <property type="component" value="Unassembled WGS sequence"/>
</dbReference>
<evidence type="ECO:0000256" key="4">
    <source>
        <dbReference type="ARBA" id="ARBA00023123"/>
    </source>
</evidence>
<name>A0A1S8WJA4_OPIVI</name>
<evidence type="ECO:0000313" key="8">
    <source>
        <dbReference type="EMBL" id="OON14530.1"/>
    </source>
</evidence>
<dbReference type="Pfam" id="PF13499">
    <property type="entry name" value="EF-hand_7"/>
    <property type="match status" value="2"/>
</dbReference>
<dbReference type="PROSITE" id="PS00018">
    <property type="entry name" value="EF_HAND_1"/>
    <property type="match status" value="1"/>
</dbReference>
<feature type="domain" description="EF-hand" evidence="7">
    <location>
        <begin position="331"/>
        <end position="366"/>
    </location>
</feature>
<evidence type="ECO:0000256" key="5">
    <source>
        <dbReference type="ARBA" id="ARBA00023175"/>
    </source>
</evidence>
<dbReference type="InterPro" id="IPR018247">
    <property type="entry name" value="EF_Hand_1_Ca_BS"/>
</dbReference>
<keyword evidence="3" id="KW-0106">Calcium</keyword>
<keyword evidence="6" id="KW-0514">Muscle protein</keyword>
<dbReference type="InterPro" id="IPR002048">
    <property type="entry name" value="EF_hand_dom"/>
</dbReference>
<reference evidence="8 9" key="1">
    <citation type="submission" date="2015-03" db="EMBL/GenBank/DDBJ databases">
        <title>Draft genome of the nematode, Opisthorchis viverrini.</title>
        <authorList>
            <person name="Mitreva M."/>
        </authorList>
    </citation>
    <scope>NUCLEOTIDE SEQUENCE [LARGE SCALE GENOMIC DNA]</scope>
    <source>
        <strain evidence="8">Khon Kaen</strain>
    </source>
</reference>
<keyword evidence="2" id="KW-0677">Repeat</keyword>
<proteinExistence type="predicted"/>
<keyword evidence="5" id="KW-0505">Motor protein</keyword>
<gene>
    <name evidence="8" type="ORF">X801_09678</name>
</gene>
<dbReference type="SUPFAM" id="SSF47473">
    <property type="entry name" value="EF-hand"/>
    <property type="match status" value="1"/>
</dbReference>